<reference evidence="2 3" key="1">
    <citation type="submission" date="2024-05" db="EMBL/GenBank/DDBJ databases">
        <authorList>
            <person name="Duchaud E."/>
        </authorList>
    </citation>
    <scope>NUCLEOTIDE SEQUENCE [LARGE SCALE GENOMIC DNA]</scope>
    <source>
        <strain evidence="2">Ena-SAMPLE-TAB-13-05-2024-13:56:06:370-140302</strain>
    </source>
</reference>
<protein>
    <submittedName>
        <fullName evidence="2">Uncharacterized protein</fullName>
    </submittedName>
</protein>
<keyword evidence="3" id="KW-1185">Reference proteome</keyword>
<evidence type="ECO:0000313" key="3">
    <source>
        <dbReference type="Proteomes" id="UP001497416"/>
    </source>
</evidence>
<feature type="signal peptide" evidence="1">
    <location>
        <begin position="1"/>
        <end position="22"/>
    </location>
</feature>
<proteinExistence type="predicted"/>
<accession>A0ABM9NQZ2</accession>
<dbReference type="RefSeq" id="WP_348709723.1">
    <property type="nucleotide sequence ID" value="NZ_CAXIXY010000003.1"/>
</dbReference>
<dbReference type="Proteomes" id="UP001497416">
    <property type="component" value="Unassembled WGS sequence"/>
</dbReference>
<keyword evidence="1" id="KW-0732">Signal</keyword>
<gene>
    <name evidence="2" type="ORF">T190607A01A_10221</name>
</gene>
<sequence>MKPFIKHLFLVIAFASFIASFGQEKAEVMKYPTDWRYERINFPLDFAKDISWEGFEELRFSPGMFDIKSSDYFTYYFVLSIKNRLELSQKEIQEALAKYYRGLCKAVNPKGKFDINYDEITVTIHKLSSCSLKANVVFFDGFTDGRRIELEMLLEVRKNESEDILLLASVAPTGNTKKLETLHQNNLEYNLSNR</sequence>
<evidence type="ECO:0000256" key="1">
    <source>
        <dbReference type="SAM" id="SignalP"/>
    </source>
</evidence>
<name>A0ABM9NQZ2_9FLAO</name>
<feature type="chain" id="PRO_5047006239" evidence="1">
    <location>
        <begin position="23"/>
        <end position="194"/>
    </location>
</feature>
<dbReference type="EMBL" id="CAXIXY010000003">
    <property type="protein sequence ID" value="CAL2075613.1"/>
    <property type="molecule type" value="Genomic_DNA"/>
</dbReference>
<comment type="caution">
    <text evidence="2">The sequence shown here is derived from an EMBL/GenBank/DDBJ whole genome shotgun (WGS) entry which is preliminary data.</text>
</comment>
<evidence type="ECO:0000313" key="2">
    <source>
        <dbReference type="EMBL" id="CAL2075613.1"/>
    </source>
</evidence>
<organism evidence="2 3">
    <name type="scientific">Tenacibaculum platacis</name>
    <dbReference type="NCBI Taxonomy" id="3137852"/>
    <lineage>
        <taxon>Bacteria</taxon>
        <taxon>Pseudomonadati</taxon>
        <taxon>Bacteroidota</taxon>
        <taxon>Flavobacteriia</taxon>
        <taxon>Flavobacteriales</taxon>
        <taxon>Flavobacteriaceae</taxon>
        <taxon>Tenacibaculum</taxon>
    </lineage>
</organism>